<sequence>MSTLPQPILVLYSHGRNPPLNPPPDLKYDLRSIPNPPKAVRDVSDGRSKRLREHLLSNSIFISKLEAVEQEIRAAMASKVAVLESRDKATDCGSPRDSIPQSPKQEEQDIKIAAPSIGSPEETSLQEVVLRVGCSCALGHHRSVAFVQELALRAWPRDWQIHVIHRDVDKKRASGARSMQKAAWREKRGNNSRDRAD</sequence>
<dbReference type="Pfam" id="PF22740">
    <property type="entry name" value="PapZ_C"/>
    <property type="match status" value="1"/>
</dbReference>
<accession>A0A9P4N548</accession>
<feature type="region of interest" description="Disordered" evidence="1">
    <location>
        <begin position="84"/>
        <end position="109"/>
    </location>
</feature>
<organism evidence="3 4">
    <name type="scientific">Lojkania enalia</name>
    <dbReference type="NCBI Taxonomy" id="147567"/>
    <lineage>
        <taxon>Eukaryota</taxon>
        <taxon>Fungi</taxon>
        <taxon>Dikarya</taxon>
        <taxon>Ascomycota</taxon>
        <taxon>Pezizomycotina</taxon>
        <taxon>Dothideomycetes</taxon>
        <taxon>Pleosporomycetidae</taxon>
        <taxon>Pleosporales</taxon>
        <taxon>Pleosporales incertae sedis</taxon>
        <taxon>Lojkania</taxon>
    </lineage>
</organism>
<evidence type="ECO:0000313" key="4">
    <source>
        <dbReference type="Proteomes" id="UP000800093"/>
    </source>
</evidence>
<protein>
    <recommendedName>
        <fullName evidence="2">RapZ C-terminal domain-containing protein</fullName>
    </recommendedName>
</protein>
<keyword evidence="4" id="KW-1185">Reference proteome</keyword>
<proteinExistence type="predicted"/>
<dbReference type="InterPro" id="IPR053931">
    <property type="entry name" value="RapZ_C"/>
</dbReference>
<evidence type="ECO:0000259" key="2">
    <source>
        <dbReference type="Pfam" id="PF22740"/>
    </source>
</evidence>
<feature type="region of interest" description="Disordered" evidence="1">
    <location>
        <begin position="168"/>
        <end position="197"/>
    </location>
</feature>
<dbReference type="AlphaFoldDB" id="A0A9P4N548"/>
<dbReference type="Proteomes" id="UP000800093">
    <property type="component" value="Unassembled WGS sequence"/>
</dbReference>
<name>A0A9P4N548_9PLEO</name>
<gene>
    <name evidence="3" type="ORF">CC78DRAFT_532329</name>
</gene>
<dbReference type="EMBL" id="ML986604">
    <property type="protein sequence ID" value="KAF2265663.1"/>
    <property type="molecule type" value="Genomic_DNA"/>
</dbReference>
<evidence type="ECO:0000256" key="1">
    <source>
        <dbReference type="SAM" id="MobiDB-lite"/>
    </source>
</evidence>
<feature type="compositionally biased region" description="Basic and acidic residues" evidence="1">
    <location>
        <begin position="183"/>
        <end position="197"/>
    </location>
</feature>
<evidence type="ECO:0000313" key="3">
    <source>
        <dbReference type="EMBL" id="KAF2265663.1"/>
    </source>
</evidence>
<reference evidence="4" key="1">
    <citation type="journal article" date="2020" name="Stud. Mycol.">
        <title>101 Dothideomycetes genomes: A test case for predicting lifestyles and emergence of pathogens.</title>
        <authorList>
            <person name="Haridas S."/>
            <person name="Albert R."/>
            <person name="Binder M."/>
            <person name="Bloem J."/>
            <person name="LaButti K."/>
            <person name="Salamov A."/>
            <person name="Andreopoulos B."/>
            <person name="Baker S."/>
            <person name="Barry K."/>
            <person name="Bills G."/>
            <person name="Bluhm B."/>
            <person name="Cannon C."/>
            <person name="Castanera R."/>
            <person name="Culley D."/>
            <person name="Daum C."/>
            <person name="Ezra D."/>
            <person name="Gonzalez J."/>
            <person name="Henrissat B."/>
            <person name="Kuo A."/>
            <person name="Liang C."/>
            <person name="Lipzen A."/>
            <person name="Lutzoni F."/>
            <person name="Magnuson J."/>
            <person name="Mondo S."/>
            <person name="Nolan M."/>
            <person name="Ohm R."/>
            <person name="Pangilinan J."/>
            <person name="Park H.-J."/>
            <person name="Ramirez L."/>
            <person name="Alfaro M."/>
            <person name="Sun H."/>
            <person name="Tritt A."/>
            <person name="Yoshinaga Y."/>
            <person name="Zwiers L.-H."/>
            <person name="Turgeon B."/>
            <person name="Goodwin S."/>
            <person name="Spatafora J."/>
            <person name="Crous P."/>
            <person name="Grigoriev I."/>
        </authorList>
    </citation>
    <scope>NUCLEOTIDE SEQUENCE [LARGE SCALE GENOMIC DNA]</scope>
    <source>
        <strain evidence="4">CBS 304.66</strain>
    </source>
</reference>
<feature type="domain" description="RapZ C-terminal" evidence="2">
    <location>
        <begin position="127"/>
        <end position="168"/>
    </location>
</feature>
<comment type="caution">
    <text evidence="3">The sequence shown here is derived from an EMBL/GenBank/DDBJ whole genome shotgun (WGS) entry which is preliminary data.</text>
</comment>
<dbReference type="OrthoDB" id="10267139at2759"/>